<evidence type="ECO:0000256" key="1">
    <source>
        <dbReference type="SAM" id="MobiDB-lite"/>
    </source>
</evidence>
<comment type="caution">
    <text evidence="2">The sequence shown here is derived from an EMBL/GenBank/DDBJ whole genome shotgun (WGS) entry which is preliminary data.</text>
</comment>
<feature type="compositionally biased region" description="Low complexity" evidence="1">
    <location>
        <begin position="101"/>
        <end position="118"/>
    </location>
</feature>
<name>A0AAD6UTK1_9AGAR</name>
<gene>
    <name evidence="2" type="ORF">GGX14DRAFT_404916</name>
</gene>
<accession>A0AAD6UTK1</accession>
<protein>
    <submittedName>
        <fullName evidence="2">Uncharacterized protein</fullName>
    </submittedName>
</protein>
<evidence type="ECO:0000313" key="2">
    <source>
        <dbReference type="EMBL" id="KAJ7194132.1"/>
    </source>
</evidence>
<feature type="region of interest" description="Disordered" evidence="1">
    <location>
        <begin position="97"/>
        <end position="150"/>
    </location>
</feature>
<proteinExistence type="predicted"/>
<dbReference type="Proteomes" id="UP001219525">
    <property type="component" value="Unassembled WGS sequence"/>
</dbReference>
<dbReference type="EMBL" id="JARJCW010000101">
    <property type="protein sequence ID" value="KAJ7194132.1"/>
    <property type="molecule type" value="Genomic_DNA"/>
</dbReference>
<reference evidence="2" key="1">
    <citation type="submission" date="2023-03" db="EMBL/GenBank/DDBJ databases">
        <title>Massive genome expansion in bonnet fungi (Mycena s.s.) driven by repeated elements and novel gene families across ecological guilds.</title>
        <authorList>
            <consortium name="Lawrence Berkeley National Laboratory"/>
            <person name="Harder C.B."/>
            <person name="Miyauchi S."/>
            <person name="Viragh M."/>
            <person name="Kuo A."/>
            <person name="Thoen E."/>
            <person name="Andreopoulos B."/>
            <person name="Lu D."/>
            <person name="Skrede I."/>
            <person name="Drula E."/>
            <person name="Henrissat B."/>
            <person name="Morin E."/>
            <person name="Kohler A."/>
            <person name="Barry K."/>
            <person name="LaButti K."/>
            <person name="Morin E."/>
            <person name="Salamov A."/>
            <person name="Lipzen A."/>
            <person name="Mereny Z."/>
            <person name="Hegedus B."/>
            <person name="Baldrian P."/>
            <person name="Stursova M."/>
            <person name="Weitz H."/>
            <person name="Taylor A."/>
            <person name="Grigoriev I.V."/>
            <person name="Nagy L.G."/>
            <person name="Martin F."/>
            <person name="Kauserud H."/>
        </authorList>
    </citation>
    <scope>NUCLEOTIDE SEQUENCE</scope>
    <source>
        <strain evidence="2">9144</strain>
    </source>
</reference>
<keyword evidence="3" id="KW-1185">Reference proteome</keyword>
<dbReference type="AlphaFoldDB" id="A0AAD6UTK1"/>
<sequence length="194" mass="21276">MFETSGLMGTSHRSLPPVDVLRRRAPETHLRRCKSCTADGREVECPGLPVIAARGCAALRRARRHVRRGAEAAAVPPRCGATDIDRRRRPVRYLVADPAQPTSASEPPLPSAPFSLASNSTHRSRAPRSTCADPDSQPMQHLSPTRRRHSIHSLHDSVIVILLSRPAPTPKGQAGAHPRTVAAQWYIGYPRFPM</sequence>
<organism evidence="2 3">
    <name type="scientific">Mycena pura</name>
    <dbReference type="NCBI Taxonomy" id="153505"/>
    <lineage>
        <taxon>Eukaryota</taxon>
        <taxon>Fungi</taxon>
        <taxon>Dikarya</taxon>
        <taxon>Basidiomycota</taxon>
        <taxon>Agaricomycotina</taxon>
        <taxon>Agaricomycetes</taxon>
        <taxon>Agaricomycetidae</taxon>
        <taxon>Agaricales</taxon>
        <taxon>Marasmiineae</taxon>
        <taxon>Mycenaceae</taxon>
        <taxon>Mycena</taxon>
    </lineage>
</organism>
<evidence type="ECO:0000313" key="3">
    <source>
        <dbReference type="Proteomes" id="UP001219525"/>
    </source>
</evidence>